<dbReference type="GO" id="GO:0003677">
    <property type="term" value="F:DNA binding"/>
    <property type="evidence" value="ECO:0007669"/>
    <property type="project" value="UniProtKB-KW"/>
</dbReference>
<comment type="similarity">
    <text evidence="3">Belongs to the bZIP family.</text>
</comment>
<dbReference type="Gene3D" id="1.20.5.170">
    <property type="match status" value="1"/>
</dbReference>
<gene>
    <name evidence="10" type="ORF">R1sor_005966</name>
</gene>
<evidence type="ECO:0000256" key="8">
    <source>
        <dbReference type="SAM" id="MobiDB-lite"/>
    </source>
</evidence>
<evidence type="ECO:0000256" key="3">
    <source>
        <dbReference type="ARBA" id="ARBA00007163"/>
    </source>
</evidence>
<dbReference type="PANTHER" id="PTHR47416">
    <property type="entry name" value="BASIC-LEUCINE ZIPPER TRANSCRIPTION FACTOR F-RELATED"/>
    <property type="match status" value="1"/>
</dbReference>
<dbReference type="SUPFAM" id="SSF57959">
    <property type="entry name" value="Leucine zipper domain"/>
    <property type="match status" value="1"/>
</dbReference>
<keyword evidence="6" id="KW-0804">Transcription</keyword>
<keyword evidence="11" id="KW-1185">Reference proteome</keyword>
<evidence type="ECO:0000313" key="11">
    <source>
        <dbReference type="Proteomes" id="UP001633002"/>
    </source>
</evidence>
<evidence type="ECO:0000256" key="6">
    <source>
        <dbReference type="ARBA" id="ARBA00023163"/>
    </source>
</evidence>
<comment type="subcellular location">
    <subcellularLocation>
        <location evidence="2">Endoplasmic reticulum membrane</location>
        <topology evidence="2">Single-pass membrane protein</topology>
    </subcellularLocation>
    <subcellularLocation>
        <location evidence="1">Nucleus</location>
    </subcellularLocation>
</comment>
<keyword evidence="4" id="KW-0805">Transcription regulation</keyword>
<name>A0ABD3HQE7_9MARC</name>
<reference evidence="10 11" key="1">
    <citation type="submission" date="2024-09" db="EMBL/GenBank/DDBJ databases">
        <title>Chromosome-scale assembly of Riccia sorocarpa.</title>
        <authorList>
            <person name="Paukszto L."/>
        </authorList>
    </citation>
    <scope>NUCLEOTIDE SEQUENCE [LARGE SCALE GENOMIC DNA]</scope>
    <source>
        <strain evidence="10">LP-2024</strain>
        <tissue evidence="10">Aerial parts of the thallus</tissue>
    </source>
</reference>
<feature type="region of interest" description="Disordered" evidence="8">
    <location>
        <begin position="267"/>
        <end position="289"/>
    </location>
</feature>
<dbReference type="CDD" id="cd14704">
    <property type="entry name" value="bZIP_HY5-like"/>
    <property type="match status" value="1"/>
</dbReference>
<dbReference type="Proteomes" id="UP001633002">
    <property type="component" value="Unassembled WGS sequence"/>
</dbReference>
<evidence type="ECO:0000256" key="2">
    <source>
        <dbReference type="ARBA" id="ARBA00004389"/>
    </source>
</evidence>
<dbReference type="InterPro" id="IPR004827">
    <property type="entry name" value="bZIP"/>
</dbReference>
<dbReference type="PANTHER" id="PTHR47416:SF8">
    <property type="entry name" value="BASIC-LEUCINE ZIPPER TRANSCRIPTION FACTOR E-RELATED"/>
    <property type="match status" value="1"/>
</dbReference>
<keyword evidence="5" id="KW-0238">DNA-binding</keyword>
<dbReference type="PROSITE" id="PS00036">
    <property type="entry name" value="BZIP_BASIC"/>
    <property type="match status" value="1"/>
</dbReference>
<accession>A0ABD3HQE7</accession>
<dbReference type="GO" id="GO:0005789">
    <property type="term" value="C:endoplasmic reticulum membrane"/>
    <property type="evidence" value="ECO:0007669"/>
    <property type="project" value="UniProtKB-SubCell"/>
</dbReference>
<dbReference type="InterPro" id="IPR046347">
    <property type="entry name" value="bZIP_sf"/>
</dbReference>
<dbReference type="EMBL" id="JBJQOH010000003">
    <property type="protein sequence ID" value="KAL3692315.1"/>
    <property type="molecule type" value="Genomic_DNA"/>
</dbReference>
<organism evidence="10 11">
    <name type="scientific">Riccia sorocarpa</name>
    <dbReference type="NCBI Taxonomy" id="122646"/>
    <lineage>
        <taxon>Eukaryota</taxon>
        <taxon>Viridiplantae</taxon>
        <taxon>Streptophyta</taxon>
        <taxon>Embryophyta</taxon>
        <taxon>Marchantiophyta</taxon>
        <taxon>Marchantiopsida</taxon>
        <taxon>Marchantiidae</taxon>
        <taxon>Marchantiales</taxon>
        <taxon>Ricciaceae</taxon>
        <taxon>Riccia</taxon>
    </lineage>
</organism>
<protein>
    <recommendedName>
        <fullName evidence="9">BZIP domain-containing protein</fullName>
    </recommendedName>
</protein>
<feature type="domain" description="BZIP" evidence="9">
    <location>
        <begin position="196"/>
        <end position="259"/>
    </location>
</feature>
<dbReference type="AlphaFoldDB" id="A0ABD3HQE7"/>
<feature type="compositionally biased region" description="Basic and acidic residues" evidence="8">
    <location>
        <begin position="63"/>
        <end position="79"/>
    </location>
</feature>
<feature type="compositionally biased region" description="Polar residues" evidence="8">
    <location>
        <begin position="97"/>
        <end position="106"/>
    </location>
</feature>
<proteinExistence type="inferred from homology"/>
<feature type="compositionally biased region" description="Polar residues" evidence="8">
    <location>
        <begin position="143"/>
        <end position="169"/>
    </location>
</feature>
<dbReference type="PROSITE" id="PS50217">
    <property type="entry name" value="BZIP"/>
    <property type="match status" value="1"/>
</dbReference>
<evidence type="ECO:0000256" key="1">
    <source>
        <dbReference type="ARBA" id="ARBA00004123"/>
    </source>
</evidence>
<evidence type="ECO:0000256" key="5">
    <source>
        <dbReference type="ARBA" id="ARBA00023125"/>
    </source>
</evidence>
<evidence type="ECO:0000259" key="9">
    <source>
        <dbReference type="PROSITE" id="PS50217"/>
    </source>
</evidence>
<evidence type="ECO:0000313" key="10">
    <source>
        <dbReference type="EMBL" id="KAL3692315.1"/>
    </source>
</evidence>
<evidence type="ECO:0000256" key="7">
    <source>
        <dbReference type="ARBA" id="ARBA00023242"/>
    </source>
</evidence>
<sequence>MEFDELINELVNWEEVDLVLENAVNLDSGKERFCDAWESWTSSEFECLSPSAGLVFPDHGKDEVTDACRSSSREDHEGSENFIGDGPPAGDGDVSPDVSSPGSCTSPVAGCDVPPGNIIHAEPVGPDSCGAPVDVESKEGSLENISSAESYPELKSSSPESGCNSSDDPTQERSSGRTANRGTVRDQDASLPMDEESKRQIRLIRNRESATQSRLRKKSYMKELEMKCRMLESHCSMLQQTVAFTSQENILLREELNNIKLSSMNGSKSGVVEPAALPSDSLPSESPRRLTSSGPFRLASWDLLACLYLALLLPIMLMKGQSPEREESRERRLREKETSSEER</sequence>
<keyword evidence="7" id="KW-0539">Nucleus</keyword>
<dbReference type="Pfam" id="PF00170">
    <property type="entry name" value="bZIP_1"/>
    <property type="match status" value="1"/>
</dbReference>
<feature type="region of interest" description="Disordered" evidence="8">
    <location>
        <begin position="63"/>
        <end position="214"/>
    </location>
</feature>
<feature type="compositionally biased region" description="Basic and acidic residues" evidence="8">
    <location>
        <begin position="322"/>
        <end position="343"/>
    </location>
</feature>
<comment type="caution">
    <text evidence="10">The sequence shown here is derived from an EMBL/GenBank/DDBJ whole genome shotgun (WGS) entry which is preliminary data.</text>
</comment>
<evidence type="ECO:0000256" key="4">
    <source>
        <dbReference type="ARBA" id="ARBA00023015"/>
    </source>
</evidence>
<feature type="region of interest" description="Disordered" evidence="8">
    <location>
        <begin position="321"/>
        <end position="343"/>
    </location>
</feature>
<dbReference type="SMART" id="SM00338">
    <property type="entry name" value="BRLZ"/>
    <property type="match status" value="1"/>
</dbReference>
<dbReference type="GO" id="GO:0005634">
    <property type="term" value="C:nucleus"/>
    <property type="evidence" value="ECO:0007669"/>
    <property type="project" value="UniProtKB-SubCell"/>
</dbReference>